<dbReference type="PANTHER" id="PTHR44936">
    <property type="entry name" value="SENSOR PROTEIN CREC"/>
    <property type="match status" value="1"/>
</dbReference>
<dbReference type="SUPFAM" id="SSF55874">
    <property type="entry name" value="ATPase domain of HSP90 chaperone/DNA topoisomerase II/histidine kinase"/>
    <property type="match status" value="1"/>
</dbReference>
<dbReference type="SMART" id="SM00387">
    <property type="entry name" value="HATPase_c"/>
    <property type="match status" value="1"/>
</dbReference>
<feature type="transmembrane region" description="Helical" evidence="15">
    <location>
        <begin position="160"/>
        <end position="179"/>
    </location>
</feature>
<evidence type="ECO:0000256" key="2">
    <source>
        <dbReference type="ARBA" id="ARBA00004429"/>
    </source>
</evidence>
<name>A0A0J9E7C6_9RHOB</name>
<evidence type="ECO:0000256" key="9">
    <source>
        <dbReference type="ARBA" id="ARBA00022741"/>
    </source>
</evidence>
<evidence type="ECO:0000313" key="19">
    <source>
        <dbReference type="Proteomes" id="UP000037178"/>
    </source>
</evidence>
<keyword evidence="11" id="KW-0067">ATP-binding</keyword>
<protein>
    <recommendedName>
        <fullName evidence="3">histidine kinase</fullName>
        <ecNumber evidence="3">2.7.13.3</ecNumber>
    </recommendedName>
</protein>
<dbReference type="Proteomes" id="UP000037178">
    <property type="component" value="Unassembled WGS sequence"/>
</dbReference>
<comment type="catalytic activity">
    <reaction evidence="1">
        <text>ATP + protein L-histidine = ADP + protein N-phospho-L-histidine.</text>
        <dbReference type="EC" id="2.7.13.3"/>
    </reaction>
</comment>
<keyword evidence="5" id="KW-0997">Cell inner membrane</keyword>
<comment type="subcellular location">
    <subcellularLocation>
        <location evidence="2">Cell inner membrane</location>
        <topology evidence="2">Multi-pass membrane protein</topology>
    </subcellularLocation>
</comment>
<keyword evidence="4" id="KW-1003">Cell membrane</keyword>
<reference evidence="18 19" key="1">
    <citation type="submission" date="2015-06" db="EMBL/GenBank/DDBJ databases">
        <title>Draft genome sequence of an Alphaproteobacteria species associated to the Mediterranean sponge Oscarella lobularis.</title>
        <authorList>
            <person name="Jourda C."/>
            <person name="Santini S."/>
            <person name="Claverie J.-M."/>
        </authorList>
    </citation>
    <scope>NUCLEOTIDE SEQUENCE [LARGE SCALE GENOMIC DNA]</scope>
    <source>
        <strain evidence="18">IGS</strain>
    </source>
</reference>
<evidence type="ECO:0000256" key="6">
    <source>
        <dbReference type="ARBA" id="ARBA00022553"/>
    </source>
</evidence>
<evidence type="ECO:0000256" key="10">
    <source>
        <dbReference type="ARBA" id="ARBA00022777"/>
    </source>
</evidence>
<dbReference type="SMART" id="SM00388">
    <property type="entry name" value="HisKA"/>
    <property type="match status" value="1"/>
</dbReference>
<dbReference type="EMBL" id="LFTY01000002">
    <property type="protein sequence ID" value="KMW57689.1"/>
    <property type="molecule type" value="Genomic_DNA"/>
</dbReference>
<dbReference type="PATRIC" id="fig|1675527.3.peg.2781"/>
<dbReference type="InterPro" id="IPR003594">
    <property type="entry name" value="HATPase_dom"/>
</dbReference>
<feature type="domain" description="Histidine kinase" evidence="16">
    <location>
        <begin position="239"/>
        <end position="439"/>
    </location>
</feature>
<evidence type="ECO:0000256" key="15">
    <source>
        <dbReference type="SAM" id="Phobius"/>
    </source>
</evidence>
<dbReference type="SMART" id="SM00304">
    <property type="entry name" value="HAMP"/>
    <property type="match status" value="1"/>
</dbReference>
<keyword evidence="14 15" id="KW-0472">Membrane</keyword>
<dbReference type="PROSITE" id="PS50109">
    <property type="entry name" value="HIS_KIN"/>
    <property type="match status" value="1"/>
</dbReference>
<organism evidence="18 19">
    <name type="scientific">Candidatus Rhodobacter oscarellae</name>
    <dbReference type="NCBI Taxonomy" id="1675527"/>
    <lineage>
        <taxon>Bacteria</taxon>
        <taxon>Pseudomonadati</taxon>
        <taxon>Pseudomonadota</taxon>
        <taxon>Alphaproteobacteria</taxon>
        <taxon>Rhodobacterales</taxon>
        <taxon>Rhodobacter group</taxon>
        <taxon>Rhodobacter</taxon>
    </lineage>
</organism>
<dbReference type="Pfam" id="PF00672">
    <property type="entry name" value="HAMP"/>
    <property type="match status" value="1"/>
</dbReference>
<dbReference type="InterPro" id="IPR036097">
    <property type="entry name" value="HisK_dim/P_sf"/>
</dbReference>
<evidence type="ECO:0000256" key="8">
    <source>
        <dbReference type="ARBA" id="ARBA00022692"/>
    </source>
</evidence>
<dbReference type="InterPro" id="IPR036890">
    <property type="entry name" value="HATPase_C_sf"/>
</dbReference>
<dbReference type="RefSeq" id="WP_049643389.1">
    <property type="nucleotide sequence ID" value="NZ_LFTY01000002.1"/>
</dbReference>
<evidence type="ECO:0000256" key="3">
    <source>
        <dbReference type="ARBA" id="ARBA00012438"/>
    </source>
</evidence>
<feature type="domain" description="HAMP" evidence="17">
    <location>
        <begin position="180"/>
        <end position="231"/>
    </location>
</feature>
<dbReference type="InterPro" id="IPR050980">
    <property type="entry name" value="2C_sensor_his_kinase"/>
</dbReference>
<dbReference type="STRING" id="1675527.AIOL_002654"/>
<evidence type="ECO:0000259" key="16">
    <source>
        <dbReference type="PROSITE" id="PS50109"/>
    </source>
</evidence>
<keyword evidence="12 15" id="KW-1133">Transmembrane helix</keyword>
<dbReference type="SUPFAM" id="SSF47384">
    <property type="entry name" value="Homodimeric domain of signal transducing histidine kinase"/>
    <property type="match status" value="1"/>
</dbReference>
<keyword evidence="10 18" id="KW-0418">Kinase</keyword>
<dbReference type="GO" id="GO:0000155">
    <property type="term" value="F:phosphorelay sensor kinase activity"/>
    <property type="evidence" value="ECO:0007669"/>
    <property type="project" value="InterPro"/>
</dbReference>
<evidence type="ECO:0000313" key="18">
    <source>
        <dbReference type="EMBL" id="KMW57689.1"/>
    </source>
</evidence>
<evidence type="ECO:0000256" key="5">
    <source>
        <dbReference type="ARBA" id="ARBA00022519"/>
    </source>
</evidence>
<dbReference type="Gene3D" id="6.10.340.10">
    <property type="match status" value="1"/>
</dbReference>
<evidence type="ECO:0000259" key="17">
    <source>
        <dbReference type="PROSITE" id="PS50885"/>
    </source>
</evidence>
<dbReference type="Pfam" id="PF02518">
    <property type="entry name" value="HATPase_c"/>
    <property type="match status" value="1"/>
</dbReference>
<dbReference type="Gene3D" id="1.10.287.130">
    <property type="match status" value="1"/>
</dbReference>
<evidence type="ECO:0000256" key="11">
    <source>
        <dbReference type="ARBA" id="ARBA00022840"/>
    </source>
</evidence>
<gene>
    <name evidence="18" type="ORF">AIOL_002654</name>
</gene>
<keyword evidence="13" id="KW-0902">Two-component regulatory system</keyword>
<evidence type="ECO:0000256" key="13">
    <source>
        <dbReference type="ARBA" id="ARBA00023012"/>
    </source>
</evidence>
<evidence type="ECO:0000256" key="12">
    <source>
        <dbReference type="ARBA" id="ARBA00022989"/>
    </source>
</evidence>
<dbReference type="PROSITE" id="PS50885">
    <property type="entry name" value="HAMP"/>
    <property type="match status" value="1"/>
</dbReference>
<dbReference type="AlphaFoldDB" id="A0A0J9E7C6"/>
<keyword evidence="19" id="KW-1185">Reference proteome</keyword>
<dbReference type="OrthoDB" id="9804645at2"/>
<proteinExistence type="predicted"/>
<keyword evidence="9" id="KW-0547">Nucleotide-binding</keyword>
<dbReference type="InterPro" id="IPR003660">
    <property type="entry name" value="HAMP_dom"/>
</dbReference>
<dbReference type="Pfam" id="PF00512">
    <property type="entry name" value="HisKA"/>
    <property type="match status" value="1"/>
</dbReference>
<comment type="caution">
    <text evidence="18">The sequence shown here is derived from an EMBL/GenBank/DDBJ whole genome shotgun (WGS) entry which is preliminary data.</text>
</comment>
<keyword evidence="8 15" id="KW-0812">Transmembrane</keyword>
<dbReference type="GO" id="GO:0005886">
    <property type="term" value="C:plasma membrane"/>
    <property type="evidence" value="ECO:0007669"/>
    <property type="project" value="UniProtKB-SubCell"/>
</dbReference>
<sequence>MTRHGIKAYLPRTLYGRAALILLLPVVLLQLVVSIVFIQRHYSGVTEQMSRNVALELRYLVEIIESAPRSDIVLDWVHPVAEPLAFEVARMPMPPGEDVITFYDLSGLSMAETLRAELPQVLRFDLSKNRQVWVWLETSHGTLSAMFDRRRVSASNPHQLLVLMVFAGVFLTVIAFVFLRNQLRPIRRLSRAAEAFGKGQTRHYRPSGATEVRAAGQAFLNMRARIERQIEQRNLMFSGISHDLRTPLTRLKLALSMQEESDETRAMLRDVRDMERLVEEFLAFARGDSLGDPESVDAAALMVDIVDKFLMSGGQVEIGAMPDRPVQAMLRRLAVARAVENLIGNALKYGARARVSLQASDTELRICVEDDGPGIPEAQREEALKPFVRLDAARNQDRGGGVGLGLAIAHDIAHRHGGSVELAESETLGGLRAELVLAR</sequence>
<evidence type="ECO:0000256" key="7">
    <source>
        <dbReference type="ARBA" id="ARBA00022679"/>
    </source>
</evidence>
<keyword evidence="7 18" id="KW-0808">Transferase</keyword>
<accession>A0A0J9E7C6</accession>
<dbReference type="PRINTS" id="PR00344">
    <property type="entry name" value="BCTRLSENSOR"/>
</dbReference>
<evidence type="ECO:0000256" key="1">
    <source>
        <dbReference type="ARBA" id="ARBA00000085"/>
    </source>
</evidence>
<evidence type="ECO:0000256" key="4">
    <source>
        <dbReference type="ARBA" id="ARBA00022475"/>
    </source>
</evidence>
<evidence type="ECO:0000256" key="14">
    <source>
        <dbReference type="ARBA" id="ARBA00023136"/>
    </source>
</evidence>
<dbReference type="CDD" id="cd00082">
    <property type="entry name" value="HisKA"/>
    <property type="match status" value="1"/>
</dbReference>
<dbReference type="InterPro" id="IPR004358">
    <property type="entry name" value="Sig_transdc_His_kin-like_C"/>
</dbReference>
<dbReference type="PANTHER" id="PTHR44936:SF5">
    <property type="entry name" value="SENSOR HISTIDINE KINASE ENVZ"/>
    <property type="match status" value="1"/>
</dbReference>
<dbReference type="InterPro" id="IPR005467">
    <property type="entry name" value="His_kinase_dom"/>
</dbReference>
<keyword evidence="6" id="KW-0597">Phosphoprotein</keyword>
<dbReference type="Gene3D" id="3.30.565.10">
    <property type="entry name" value="Histidine kinase-like ATPase, C-terminal domain"/>
    <property type="match status" value="1"/>
</dbReference>
<dbReference type="CDD" id="cd06225">
    <property type="entry name" value="HAMP"/>
    <property type="match status" value="1"/>
</dbReference>
<dbReference type="GO" id="GO:0005524">
    <property type="term" value="F:ATP binding"/>
    <property type="evidence" value="ECO:0007669"/>
    <property type="project" value="UniProtKB-KW"/>
</dbReference>
<dbReference type="InterPro" id="IPR003661">
    <property type="entry name" value="HisK_dim/P_dom"/>
</dbReference>
<dbReference type="EC" id="2.7.13.3" evidence="3"/>